<accession>V8G977</accession>
<dbReference type="AlphaFoldDB" id="V8G977"/>
<name>V8G977_9BURK</name>
<dbReference type="Proteomes" id="UP000018766">
    <property type="component" value="Unassembled WGS sequence"/>
</dbReference>
<comment type="caution">
    <text evidence="1">The sequence shown here is derived from an EMBL/GenBank/DDBJ whole genome shotgun (WGS) entry which is preliminary data.</text>
</comment>
<keyword evidence="2" id="KW-1185">Reference proteome</keyword>
<protein>
    <submittedName>
        <fullName evidence="1">Uncharacterized protein</fullName>
    </submittedName>
</protein>
<sequence length="31" mass="3567">MSEFENYHGVKYETSEAKKMADELNKVTCAI</sequence>
<evidence type="ECO:0000313" key="2">
    <source>
        <dbReference type="Proteomes" id="UP000018766"/>
    </source>
</evidence>
<evidence type="ECO:0000313" key="1">
    <source>
        <dbReference type="EMBL" id="ETD72666.1"/>
    </source>
</evidence>
<proteinExistence type="predicted"/>
<organism evidence="1 2">
    <name type="scientific">Pelistega indica</name>
    <dbReference type="NCBI Taxonomy" id="1414851"/>
    <lineage>
        <taxon>Bacteria</taxon>
        <taxon>Pseudomonadati</taxon>
        <taxon>Pseudomonadota</taxon>
        <taxon>Betaproteobacteria</taxon>
        <taxon>Burkholderiales</taxon>
        <taxon>Alcaligenaceae</taxon>
        <taxon>Pelistega</taxon>
    </lineage>
</organism>
<dbReference type="EMBL" id="AYSV01000041">
    <property type="protein sequence ID" value="ETD72666.1"/>
    <property type="molecule type" value="Genomic_DNA"/>
</dbReference>
<reference evidence="1 2" key="1">
    <citation type="submission" date="2013-11" db="EMBL/GenBank/DDBJ databases">
        <title>Genomic analysis of Pelistega sp. HM-7.</title>
        <authorList>
            <person name="Kumbhare S.V."/>
            <person name="Shetty S.A."/>
            <person name="Sharma O."/>
            <person name="Dhotre D.P."/>
        </authorList>
    </citation>
    <scope>NUCLEOTIDE SEQUENCE [LARGE SCALE GENOMIC DNA]</scope>
    <source>
        <strain evidence="1 2">HM-7</strain>
    </source>
</reference>
<gene>
    <name evidence="1" type="ORF">V757_02890</name>
</gene>